<evidence type="ECO:0000256" key="3">
    <source>
        <dbReference type="ARBA" id="ARBA00004496"/>
    </source>
</evidence>
<evidence type="ECO:0000256" key="10">
    <source>
        <dbReference type="ARBA" id="ARBA00022741"/>
    </source>
</evidence>
<feature type="binding site" evidence="18">
    <location>
        <position position="352"/>
    </location>
    <ligand>
        <name>ATP</name>
        <dbReference type="ChEBI" id="CHEBI:30616"/>
    </ligand>
</feature>
<keyword evidence="14" id="KW-0496">Mitochondrion</keyword>
<dbReference type="UniPathway" id="UPA00850"/>
<protein>
    <recommendedName>
        <fullName evidence="17">Folylpolyglutamate synthase</fullName>
        <ecNumber evidence="17">6.3.2.17</ecNumber>
    </recommendedName>
    <alternativeName>
        <fullName evidence="17">Folylpoly-gamma-glutamate synthetase</fullName>
    </alternativeName>
    <alternativeName>
        <fullName evidence="17">Tetrahydrofolylpolyglutamate synthase</fullName>
    </alternativeName>
</protein>
<evidence type="ECO:0000256" key="5">
    <source>
        <dbReference type="ARBA" id="ARBA00008276"/>
    </source>
</evidence>
<feature type="binding site" evidence="19">
    <location>
        <position position="181"/>
    </location>
    <ligand>
        <name>Mg(2+)</name>
        <dbReference type="ChEBI" id="CHEBI:18420"/>
        <label>1</label>
    </ligand>
</feature>
<keyword evidence="7 17" id="KW-0554">One-carbon metabolism</keyword>
<evidence type="ECO:0000256" key="8">
    <source>
        <dbReference type="ARBA" id="ARBA00022598"/>
    </source>
</evidence>
<dbReference type="GO" id="GO:0004326">
    <property type="term" value="F:tetrahydrofolylpolyglutamate synthase activity"/>
    <property type="evidence" value="ECO:0007669"/>
    <property type="project" value="UniProtKB-EC"/>
</dbReference>
<keyword evidence="13 19" id="KW-0460">Magnesium</keyword>
<evidence type="ECO:0000256" key="6">
    <source>
        <dbReference type="ARBA" id="ARBA00022490"/>
    </source>
</evidence>
<comment type="subcellular location">
    <subcellularLocation>
        <location evidence="3">Cytoplasm</location>
    </subcellularLocation>
    <subcellularLocation>
        <location evidence="1">Mitochondrion inner membrane</location>
    </subcellularLocation>
    <subcellularLocation>
        <location evidence="2">Mitochondrion matrix</location>
    </subcellularLocation>
</comment>
<comment type="cofactor">
    <cofactor evidence="17">
        <name>a monovalent cation</name>
        <dbReference type="ChEBI" id="CHEBI:60242"/>
    </cofactor>
    <text evidence="17">A monovalent cation.</text>
</comment>
<keyword evidence="10 18" id="KW-0547">Nucleotide-binding</keyword>
<evidence type="ECO:0000256" key="4">
    <source>
        <dbReference type="ARBA" id="ARBA00005150"/>
    </source>
</evidence>
<keyword evidence="11" id="KW-0999">Mitochondrion inner membrane</keyword>
<feature type="binding site" evidence="19">
    <location>
        <position position="211"/>
    </location>
    <ligand>
        <name>Mg(2+)</name>
        <dbReference type="ChEBI" id="CHEBI:18420"/>
        <label>1</label>
    </ligand>
</feature>
<dbReference type="GO" id="GO:0005759">
    <property type="term" value="C:mitochondrial matrix"/>
    <property type="evidence" value="ECO:0007669"/>
    <property type="project" value="UniProtKB-SubCell"/>
</dbReference>
<dbReference type="Gene3D" id="3.40.1190.10">
    <property type="entry name" value="Mur-like, catalytic domain"/>
    <property type="match status" value="1"/>
</dbReference>
<evidence type="ECO:0000256" key="18">
    <source>
        <dbReference type="PIRSR" id="PIRSR038895-1"/>
    </source>
</evidence>
<comment type="similarity">
    <text evidence="5 17">Belongs to the folylpolyglutamate synthase family.</text>
</comment>
<dbReference type="InterPro" id="IPR036615">
    <property type="entry name" value="Mur_ligase_C_dom_sf"/>
</dbReference>
<dbReference type="RefSeq" id="XP_018078271.1">
    <property type="nucleotide sequence ID" value="XM_018217304.1"/>
</dbReference>
<dbReference type="InParanoid" id="A0A194XUV1"/>
<dbReference type="PROSITE" id="PS01012">
    <property type="entry name" value="FOLYLPOLYGLU_SYNT_2"/>
    <property type="match status" value="1"/>
</dbReference>
<dbReference type="AlphaFoldDB" id="A0A194XUV1"/>
<dbReference type="PANTHER" id="PTHR11136:SF5">
    <property type="entry name" value="FOLYLPOLYGLUTAMATE SYNTHASE, MITOCHONDRIAL"/>
    <property type="match status" value="1"/>
</dbReference>
<proteinExistence type="inferred from homology"/>
<evidence type="ECO:0000256" key="11">
    <source>
        <dbReference type="ARBA" id="ARBA00022792"/>
    </source>
</evidence>
<evidence type="ECO:0000313" key="20">
    <source>
        <dbReference type="EMBL" id="KUJ23916.1"/>
    </source>
</evidence>
<evidence type="ECO:0000256" key="15">
    <source>
        <dbReference type="ARBA" id="ARBA00023136"/>
    </source>
</evidence>
<comment type="function">
    <text evidence="17">Catalyzes conversion of folates to polyglutamate derivatives allowing concentration of folate compounds in the cell and the intracellular retention of these cofactors, which are important substrates for most of the folate-dependent enzymes that are involved in one-carbon transfer reactions involved in purine, pyrimidine and amino acid synthesis.</text>
</comment>
<dbReference type="GO" id="GO:0005829">
    <property type="term" value="C:cytosol"/>
    <property type="evidence" value="ECO:0007669"/>
    <property type="project" value="TreeGrafter"/>
</dbReference>
<evidence type="ECO:0000256" key="17">
    <source>
        <dbReference type="PIRNR" id="PIRNR038895"/>
    </source>
</evidence>
<keyword evidence="21" id="KW-1185">Reference proteome</keyword>
<dbReference type="InterPro" id="IPR023600">
    <property type="entry name" value="Folylpolyglutamate_synth_euk"/>
</dbReference>
<keyword evidence="9 19" id="KW-0479">Metal-binding</keyword>
<evidence type="ECO:0000256" key="7">
    <source>
        <dbReference type="ARBA" id="ARBA00022563"/>
    </source>
</evidence>
<reference evidence="20 21" key="1">
    <citation type="submission" date="2015-10" db="EMBL/GenBank/DDBJ databases">
        <title>Full genome of DAOMC 229536 Phialocephala scopiformis, a fungal endophyte of spruce producing the potent anti-insectan compound rugulosin.</title>
        <authorList>
            <consortium name="DOE Joint Genome Institute"/>
            <person name="Walker A.K."/>
            <person name="Frasz S.L."/>
            <person name="Seifert K.A."/>
            <person name="Miller J.D."/>
            <person name="Mondo S.J."/>
            <person name="Labutti K."/>
            <person name="Lipzen A."/>
            <person name="Dockter R."/>
            <person name="Kennedy M."/>
            <person name="Grigoriev I.V."/>
            <person name="Spatafora J.W."/>
        </authorList>
    </citation>
    <scope>NUCLEOTIDE SEQUENCE [LARGE SCALE GENOMIC DNA]</scope>
    <source>
        <strain evidence="20 21">CBS 120377</strain>
    </source>
</reference>
<dbReference type="SUPFAM" id="SSF53623">
    <property type="entry name" value="MurD-like peptide ligases, catalytic domain"/>
    <property type="match status" value="1"/>
</dbReference>
<dbReference type="Proteomes" id="UP000070700">
    <property type="component" value="Unassembled WGS sequence"/>
</dbReference>
<comment type="catalytic activity">
    <reaction evidence="16 17">
        <text>(6S)-5,6,7,8-tetrahydrofolyl-(gamma-L-Glu)(n) + L-glutamate + ATP = (6S)-5,6,7,8-tetrahydrofolyl-(gamma-L-Glu)(n+1) + ADP + phosphate + H(+)</text>
        <dbReference type="Rhea" id="RHEA:10580"/>
        <dbReference type="Rhea" id="RHEA-COMP:14738"/>
        <dbReference type="Rhea" id="RHEA-COMP:14740"/>
        <dbReference type="ChEBI" id="CHEBI:15378"/>
        <dbReference type="ChEBI" id="CHEBI:29985"/>
        <dbReference type="ChEBI" id="CHEBI:30616"/>
        <dbReference type="ChEBI" id="CHEBI:43474"/>
        <dbReference type="ChEBI" id="CHEBI:141005"/>
        <dbReference type="ChEBI" id="CHEBI:456216"/>
        <dbReference type="EC" id="6.3.2.17"/>
    </reaction>
</comment>
<feature type="binding site" evidence="19">
    <location>
        <position position="104"/>
    </location>
    <ligand>
        <name>Mg(2+)</name>
        <dbReference type="ChEBI" id="CHEBI:18420"/>
        <label>1</label>
    </ligand>
</feature>
<keyword evidence="8 17" id="KW-0436">Ligase</keyword>
<dbReference type="GeneID" id="28827030"/>
<dbReference type="EMBL" id="KQ947404">
    <property type="protein sequence ID" value="KUJ23916.1"/>
    <property type="molecule type" value="Genomic_DNA"/>
</dbReference>
<dbReference type="GO" id="GO:0006730">
    <property type="term" value="P:one-carbon metabolic process"/>
    <property type="evidence" value="ECO:0007669"/>
    <property type="project" value="UniProtKB-KW"/>
</dbReference>
<dbReference type="NCBIfam" id="TIGR01499">
    <property type="entry name" value="folC"/>
    <property type="match status" value="1"/>
</dbReference>
<accession>A0A194XUV1</accession>
<dbReference type="EC" id="6.3.2.17" evidence="17"/>
<evidence type="ECO:0000256" key="13">
    <source>
        <dbReference type="ARBA" id="ARBA00022842"/>
    </source>
</evidence>
<organism evidence="20 21">
    <name type="scientific">Mollisia scopiformis</name>
    <name type="common">Conifer needle endophyte fungus</name>
    <name type="synonym">Phialocephala scopiformis</name>
    <dbReference type="NCBI Taxonomy" id="149040"/>
    <lineage>
        <taxon>Eukaryota</taxon>
        <taxon>Fungi</taxon>
        <taxon>Dikarya</taxon>
        <taxon>Ascomycota</taxon>
        <taxon>Pezizomycotina</taxon>
        <taxon>Leotiomycetes</taxon>
        <taxon>Helotiales</taxon>
        <taxon>Mollisiaceae</taxon>
        <taxon>Mollisia</taxon>
    </lineage>
</organism>
<evidence type="ECO:0000313" key="21">
    <source>
        <dbReference type="Proteomes" id="UP000070700"/>
    </source>
</evidence>
<gene>
    <name evidence="20" type="ORF">LY89DRAFT_703206</name>
</gene>
<dbReference type="SUPFAM" id="SSF53244">
    <property type="entry name" value="MurD-like peptide ligases, peptide-binding domain"/>
    <property type="match status" value="1"/>
</dbReference>
<name>A0A194XUV1_MOLSC</name>
<sequence>MTSAVRTYADALKLLEKLQSNRQVRSAFSKTSGDMNLQAIPEMLDWTRRAGYDVRDLAKHGLKYIHVAGTKGKGSVCVMVESILLQYQSVEKGVGLGKIGLYTSPHLVHVRERIRIDGSPISEPLFAKYFFELWDKFSATATLDSNTDPQSLDTKPSYFRYLTLLAFHTFIREGVQSAIVECGIGGEYDSTNMLPAEAVTATAITPLAIDHAGMLGDTIEDIAWHKAGIMKTGVLAYTANQALEAQAVLDRRAAEKGVELTVVNRLPLLDERNIKLGLDGDFQRDNASLAIVVASSHLRTMGISNGVPSPQPLIESPETLSLPEKFIKGLTTAIWPGRCQFVKDGNTEWFIDGAHTKESLEAAAAWFARRASEAFCSSKPPNSTMLIFNQQDRDAGALMKGLMASLYHNKNSPWYSTTTSQQPIPLNNRKLFLYAAFVTNEPFKPAIAGTIDTALQTELAKLYTRLDANQLFMVYESVEEAVDLAHKISEGNERVLVFVTGSLHLVGSVLKVLEKKGVDVTVSNQAMV</sequence>
<evidence type="ECO:0000256" key="14">
    <source>
        <dbReference type="ARBA" id="ARBA00023128"/>
    </source>
</evidence>
<dbReference type="PIRSF" id="PIRSF038895">
    <property type="entry name" value="FPGS"/>
    <property type="match status" value="1"/>
</dbReference>
<keyword evidence="6" id="KW-0963">Cytoplasm</keyword>
<dbReference type="PANTHER" id="PTHR11136">
    <property type="entry name" value="FOLYLPOLYGLUTAMATE SYNTHASE-RELATED"/>
    <property type="match status" value="1"/>
</dbReference>
<evidence type="ECO:0000256" key="2">
    <source>
        <dbReference type="ARBA" id="ARBA00004305"/>
    </source>
</evidence>
<evidence type="ECO:0000256" key="12">
    <source>
        <dbReference type="ARBA" id="ARBA00022840"/>
    </source>
</evidence>
<dbReference type="KEGG" id="psco:LY89DRAFT_703206"/>
<dbReference type="GO" id="GO:0046872">
    <property type="term" value="F:metal ion binding"/>
    <property type="evidence" value="ECO:0007669"/>
    <property type="project" value="UniProtKB-KW"/>
</dbReference>
<dbReference type="GO" id="GO:0005743">
    <property type="term" value="C:mitochondrial inner membrane"/>
    <property type="evidence" value="ECO:0007669"/>
    <property type="project" value="UniProtKB-SubCell"/>
</dbReference>
<keyword evidence="15" id="KW-0472">Membrane</keyword>
<dbReference type="Gene3D" id="3.90.190.20">
    <property type="entry name" value="Mur ligase, C-terminal domain"/>
    <property type="match status" value="1"/>
</dbReference>
<evidence type="ECO:0000256" key="16">
    <source>
        <dbReference type="ARBA" id="ARBA00047493"/>
    </source>
</evidence>
<dbReference type="STRING" id="149040.A0A194XUV1"/>
<dbReference type="GO" id="GO:0005524">
    <property type="term" value="F:ATP binding"/>
    <property type="evidence" value="ECO:0007669"/>
    <property type="project" value="UniProtKB-KW"/>
</dbReference>
<dbReference type="InterPro" id="IPR036565">
    <property type="entry name" value="Mur-like_cat_sf"/>
</dbReference>
<dbReference type="OrthoDB" id="5212574at2759"/>
<dbReference type="PROSITE" id="PS01011">
    <property type="entry name" value="FOLYLPOLYGLU_SYNT_1"/>
    <property type="match status" value="1"/>
</dbReference>
<evidence type="ECO:0000256" key="9">
    <source>
        <dbReference type="ARBA" id="ARBA00022723"/>
    </source>
</evidence>
<evidence type="ECO:0000256" key="19">
    <source>
        <dbReference type="PIRSR" id="PIRSR038895-2"/>
    </source>
</evidence>
<comment type="pathway">
    <text evidence="4 17">Cofactor biosynthesis; tetrahydrofolylpolyglutamate biosynthesis.</text>
</comment>
<feature type="binding site" evidence="18">
    <location>
        <position position="338"/>
    </location>
    <ligand>
        <name>ATP</name>
        <dbReference type="ChEBI" id="CHEBI:30616"/>
    </ligand>
</feature>
<dbReference type="InterPro" id="IPR001645">
    <property type="entry name" value="Folylpolyglutamate_synth"/>
</dbReference>
<keyword evidence="12 18" id="KW-0067">ATP-binding</keyword>
<evidence type="ECO:0000256" key="1">
    <source>
        <dbReference type="ARBA" id="ARBA00004273"/>
    </source>
</evidence>
<dbReference type="InterPro" id="IPR018109">
    <property type="entry name" value="Folylpolyglutamate_synth_CS"/>
</dbReference>